<keyword evidence="5" id="KW-0472">Membrane</keyword>
<dbReference type="InterPro" id="IPR039426">
    <property type="entry name" value="TonB-dep_rcpt-like"/>
</dbReference>
<feature type="chain" id="PRO_5032759659" description="TonB-dependent transporter Oar-like beta-barrel domain-containing protein" evidence="7">
    <location>
        <begin position="27"/>
        <end position="1147"/>
    </location>
</feature>
<dbReference type="InterPro" id="IPR057601">
    <property type="entry name" value="Oar-like_b-barrel"/>
</dbReference>
<dbReference type="Proteomes" id="UP000578569">
    <property type="component" value="Unassembled WGS sequence"/>
</dbReference>
<dbReference type="GO" id="GO:0030246">
    <property type="term" value="F:carbohydrate binding"/>
    <property type="evidence" value="ECO:0007669"/>
    <property type="project" value="InterPro"/>
</dbReference>
<feature type="domain" description="TonB-dependent transporter Oar-like beta-barrel" evidence="8">
    <location>
        <begin position="360"/>
        <end position="1080"/>
    </location>
</feature>
<dbReference type="InterPro" id="IPR036942">
    <property type="entry name" value="Beta-barrel_TonB_sf"/>
</dbReference>
<dbReference type="GO" id="GO:0009279">
    <property type="term" value="C:cell outer membrane"/>
    <property type="evidence" value="ECO:0007669"/>
    <property type="project" value="UniProtKB-SubCell"/>
</dbReference>
<proteinExistence type="predicted"/>
<dbReference type="GO" id="GO:0044718">
    <property type="term" value="P:siderophore transmembrane transport"/>
    <property type="evidence" value="ECO:0007669"/>
    <property type="project" value="TreeGrafter"/>
</dbReference>
<evidence type="ECO:0000259" key="8">
    <source>
        <dbReference type="Pfam" id="PF25183"/>
    </source>
</evidence>
<dbReference type="Pfam" id="PF13620">
    <property type="entry name" value="CarboxypepD_reg"/>
    <property type="match status" value="1"/>
</dbReference>
<evidence type="ECO:0000256" key="4">
    <source>
        <dbReference type="ARBA" id="ARBA00022692"/>
    </source>
</evidence>
<dbReference type="PANTHER" id="PTHR30069:SF46">
    <property type="entry name" value="OAR PROTEIN"/>
    <property type="match status" value="1"/>
</dbReference>
<dbReference type="AlphaFoldDB" id="A0A839Z398"/>
<dbReference type="GO" id="GO:0015344">
    <property type="term" value="F:siderophore uptake transmembrane transporter activity"/>
    <property type="evidence" value="ECO:0007669"/>
    <property type="project" value="TreeGrafter"/>
</dbReference>
<dbReference type="PANTHER" id="PTHR30069">
    <property type="entry name" value="TONB-DEPENDENT OUTER MEMBRANE RECEPTOR"/>
    <property type="match status" value="1"/>
</dbReference>
<reference evidence="9 10" key="1">
    <citation type="submission" date="2020-08" db="EMBL/GenBank/DDBJ databases">
        <title>Genomic Encyclopedia of Type Strains, Phase IV (KMG-IV): sequencing the most valuable type-strain genomes for metagenomic binning, comparative biology and taxonomic classification.</title>
        <authorList>
            <person name="Goeker M."/>
        </authorList>
    </citation>
    <scope>NUCLEOTIDE SEQUENCE [LARGE SCALE GENOMIC DNA]</scope>
    <source>
        <strain evidence="9 10">DSM 24194</strain>
    </source>
</reference>
<keyword evidence="3" id="KW-1134">Transmembrane beta strand</keyword>
<evidence type="ECO:0000256" key="5">
    <source>
        <dbReference type="ARBA" id="ARBA00023136"/>
    </source>
</evidence>
<keyword evidence="10" id="KW-1185">Reference proteome</keyword>
<sequence length="1147" mass="124881">MKKFSFLLAASALSAGSMIVAAPAAAQQTTSGIQGDVRAEDGSVISGATVVVTDTRTGASSTLRTEGQGRFAASNLPTGGPYTVTVTADGYQGQTVNDLFINLSGATSLSFELTAVSGDVSSEAIIITGARASETVLAIGPGQSIGTETLEALPTITRDIRDFIRIDPRVSLDRANEVDRISCLGGNDRSNVFTVDGIAQADVFGLNGTPFASRNSLPLPFDAVKETAIEFAPFDVEYGNFTGCAINVVTKSGTNEFHGSAFFTFRNEDLRGDTAGGESFIPAEFEEKRWGATLGGPIIKDRLFFFLGYEEADTGDSVNEGPVGAGFPNELNFVTEAQFNEFSQIVRDVYGRETGGIVRSTPEMNERYFARVDAYITDDHRLEGTYQKLEELNVEADYGGNAYTGYNSFEAEGTNSDYYSLRFFSDWTDNFSTELRWSRAEVGDVQGPVGGGEAQSDNPKPRLAVAVATPECGTSDAPTPDAPGCEIGYLTDGPGIFRSANQLDTVVEQWKAAANLRAGNHFFTIGAERNKLDVFNLFAINATGTLYFRDFDALREGLLNTGRDFFPDAEETFVGSGYGADINATPTGDINEAAAEWSRTIWSGYIQDDWAINDQLNLLFGTRVDFYSGSRPKENPNFVERYGFSNATSFDDIDAVWLPRAAFTYNFDNDGTFYSTQLKGGVGIFSGGDPTVWFSNAFSNNGFSTGLGTERFADCSGEPMVDGRIDVVTNGQFTGFPDCIRANGSDSAARGLADTQSTDPNIKIPTVLRMNLGLSTRFGDGSGGFFDDWSVNLDYIYSRFRNPYNFVDLSQVIDPDEGLGGFTVDGRPIYRPIDPTQSGCNAQLVSAGTPPVWTGVTDDCFGTRRDDEIMLTNADGYDSHTASVILRKRFNGGVFTDGGRVFLNLGYAYTDADERRTNDNSTATSGYDRTAAFDRQDPAIRTSTYQNTHNFTAAVNFKEEFFDDFETSFGMVFRGRSGRPYSLTFDGGGVFNDSSSGSDNALLYVPFGINDPNLSPNSDPNAVAQLVDYVANSGCDFEFGKSIEGNSCRNDWFFDLDLRLSQEIPGPARLFGVNDRVELFIDFDNFLNFLDGSWNALRTRDRLVDVVDVEIDDQGRYEITGFNPDDDNDVLESASVWRAQVGIKYEF</sequence>
<dbReference type="Pfam" id="PF25183">
    <property type="entry name" value="OMP_b-brl_4"/>
    <property type="match status" value="2"/>
</dbReference>
<evidence type="ECO:0000256" key="6">
    <source>
        <dbReference type="ARBA" id="ARBA00023237"/>
    </source>
</evidence>
<evidence type="ECO:0000313" key="10">
    <source>
        <dbReference type="Proteomes" id="UP000578569"/>
    </source>
</evidence>
<dbReference type="Gene3D" id="2.60.40.1120">
    <property type="entry name" value="Carboxypeptidase-like, regulatory domain"/>
    <property type="match status" value="1"/>
</dbReference>
<evidence type="ECO:0000256" key="3">
    <source>
        <dbReference type="ARBA" id="ARBA00022452"/>
    </source>
</evidence>
<feature type="signal peptide" evidence="7">
    <location>
        <begin position="1"/>
        <end position="26"/>
    </location>
</feature>
<organism evidence="9 10">
    <name type="scientific">Sphingomicrobium lutaoense</name>
    <dbReference type="NCBI Taxonomy" id="515949"/>
    <lineage>
        <taxon>Bacteria</taxon>
        <taxon>Pseudomonadati</taxon>
        <taxon>Pseudomonadota</taxon>
        <taxon>Alphaproteobacteria</taxon>
        <taxon>Sphingomonadales</taxon>
        <taxon>Sphingomonadaceae</taxon>
        <taxon>Sphingomicrobium</taxon>
    </lineage>
</organism>
<accession>A0A839Z398</accession>
<dbReference type="InterPro" id="IPR013784">
    <property type="entry name" value="Carb-bd-like_fold"/>
</dbReference>
<dbReference type="SUPFAM" id="SSF56935">
    <property type="entry name" value="Porins"/>
    <property type="match status" value="1"/>
</dbReference>
<keyword evidence="2" id="KW-0813">Transport</keyword>
<evidence type="ECO:0000256" key="1">
    <source>
        <dbReference type="ARBA" id="ARBA00004571"/>
    </source>
</evidence>
<evidence type="ECO:0000256" key="7">
    <source>
        <dbReference type="SAM" id="SignalP"/>
    </source>
</evidence>
<dbReference type="EMBL" id="JACICF010000001">
    <property type="protein sequence ID" value="MBB3764055.1"/>
    <property type="molecule type" value="Genomic_DNA"/>
</dbReference>
<dbReference type="SUPFAM" id="SSF49452">
    <property type="entry name" value="Starch-binding domain-like"/>
    <property type="match status" value="1"/>
</dbReference>
<evidence type="ECO:0000256" key="2">
    <source>
        <dbReference type="ARBA" id="ARBA00022448"/>
    </source>
</evidence>
<comment type="caution">
    <text evidence="9">The sequence shown here is derived from an EMBL/GenBank/DDBJ whole genome shotgun (WGS) entry which is preliminary data.</text>
</comment>
<dbReference type="Gene3D" id="2.40.170.20">
    <property type="entry name" value="TonB-dependent receptor, beta-barrel domain"/>
    <property type="match status" value="1"/>
</dbReference>
<keyword evidence="4" id="KW-0812">Transmembrane</keyword>
<name>A0A839Z398_9SPHN</name>
<comment type="subcellular location">
    <subcellularLocation>
        <location evidence="1">Cell outer membrane</location>
        <topology evidence="1">Multi-pass membrane protein</topology>
    </subcellularLocation>
</comment>
<gene>
    <name evidence="9" type="ORF">FHS50_001078</name>
</gene>
<keyword evidence="7" id="KW-0732">Signal</keyword>
<keyword evidence="6" id="KW-0998">Cell outer membrane</keyword>
<protein>
    <recommendedName>
        <fullName evidence="8">TonB-dependent transporter Oar-like beta-barrel domain-containing protein</fullName>
    </recommendedName>
</protein>
<feature type="domain" description="TonB-dependent transporter Oar-like beta-barrel" evidence="8">
    <location>
        <begin position="249"/>
        <end position="312"/>
    </location>
</feature>
<dbReference type="RefSeq" id="WP_183933347.1">
    <property type="nucleotide sequence ID" value="NZ_JACICF010000001.1"/>
</dbReference>
<evidence type="ECO:0000313" key="9">
    <source>
        <dbReference type="EMBL" id="MBB3764055.1"/>
    </source>
</evidence>